<comment type="caution">
    <text evidence="4">The sequence shown here is derived from an EMBL/GenBank/DDBJ whole genome shotgun (WGS) entry which is preliminary data.</text>
</comment>
<proteinExistence type="predicted"/>
<feature type="compositionally biased region" description="Low complexity" evidence="1">
    <location>
        <begin position="262"/>
        <end position="282"/>
    </location>
</feature>
<keyword evidence="2" id="KW-0812">Transmembrane</keyword>
<dbReference type="RefSeq" id="WP_280842893.1">
    <property type="nucleotide sequence ID" value="NZ_JANCPR020000018.1"/>
</dbReference>
<feature type="region of interest" description="Disordered" evidence="1">
    <location>
        <begin position="317"/>
        <end position="357"/>
    </location>
</feature>
<evidence type="ECO:0000313" key="4">
    <source>
        <dbReference type="EMBL" id="MDJ1134156.1"/>
    </source>
</evidence>
<evidence type="ECO:0000259" key="3">
    <source>
        <dbReference type="Pfam" id="PF00656"/>
    </source>
</evidence>
<dbReference type="Proteomes" id="UP001214441">
    <property type="component" value="Unassembled WGS sequence"/>
</dbReference>
<evidence type="ECO:0000256" key="1">
    <source>
        <dbReference type="SAM" id="MobiDB-lite"/>
    </source>
</evidence>
<dbReference type="NCBIfam" id="NF047832">
    <property type="entry name" value="caspase_w_EACC1"/>
    <property type="match status" value="1"/>
</dbReference>
<accession>A0ABT6ZZX6</accession>
<name>A0ABT6ZZX6_9ACTN</name>
<reference evidence="4 5" key="1">
    <citation type="submission" date="2023-05" db="EMBL/GenBank/DDBJ databases">
        <title>Streptantibioticus silvisoli sp. nov., acidotolerant actinomycetes 1 from pine litter.</title>
        <authorList>
            <person name="Swiecimska M."/>
            <person name="Golinska P."/>
            <person name="Sangal V."/>
            <person name="Wachnowicz B."/>
            <person name="Goodfellow M."/>
        </authorList>
    </citation>
    <scope>NUCLEOTIDE SEQUENCE [LARGE SCALE GENOMIC DNA]</scope>
    <source>
        <strain evidence="4 5">DSM 42109</strain>
    </source>
</reference>
<dbReference type="Pfam" id="PF00656">
    <property type="entry name" value="Peptidase_C14"/>
    <property type="match status" value="1"/>
</dbReference>
<dbReference type="InterPro" id="IPR011600">
    <property type="entry name" value="Pept_C14_caspase"/>
</dbReference>
<keyword evidence="2" id="KW-0472">Membrane</keyword>
<dbReference type="SUPFAM" id="SSF52129">
    <property type="entry name" value="Caspase-like"/>
    <property type="match status" value="1"/>
</dbReference>
<feature type="domain" description="Peptidase C14 caspase" evidence="3">
    <location>
        <begin position="12"/>
        <end position="221"/>
    </location>
</feature>
<evidence type="ECO:0000313" key="5">
    <source>
        <dbReference type="Proteomes" id="UP001214441"/>
    </source>
</evidence>
<organism evidence="4 5">
    <name type="scientific">Streptomyces iconiensis</name>
    <dbReference type="NCBI Taxonomy" id="1384038"/>
    <lineage>
        <taxon>Bacteria</taxon>
        <taxon>Bacillati</taxon>
        <taxon>Actinomycetota</taxon>
        <taxon>Actinomycetes</taxon>
        <taxon>Kitasatosporales</taxon>
        <taxon>Streptomycetaceae</taxon>
        <taxon>Streptomyces</taxon>
    </lineage>
</organism>
<protein>
    <submittedName>
        <fullName evidence="4">Caspase family protein</fullName>
    </submittedName>
</protein>
<dbReference type="InterPro" id="IPR029030">
    <property type="entry name" value="Caspase-like_dom_sf"/>
</dbReference>
<feature type="region of interest" description="Disordered" evidence="1">
    <location>
        <begin position="249"/>
        <end position="283"/>
    </location>
</feature>
<dbReference type="EMBL" id="JANCPR020000018">
    <property type="protein sequence ID" value="MDJ1134156.1"/>
    <property type="molecule type" value="Genomic_DNA"/>
</dbReference>
<feature type="compositionally biased region" description="Low complexity" evidence="1">
    <location>
        <begin position="338"/>
        <end position="347"/>
    </location>
</feature>
<sequence>MAGSLSDPRRSQAVLIGSAKYEHLERLPAVTNNLMAFRDALEDPKLWGLPPEQIATLAERQSAGQVLDPLATAAFKAEDTLLVYYAGHGLLDPTNQELFLALPKSKVTSQSVNDALRFEDIRREMRSSKAPKKVLILDCCYSGRALAGGMGTIGEALVNEVGVEGSVVITATGENVRALAPPGEKYTAFTAELLHVLRHGVPSAGPLLNTDTLYRTVADGLKAKSLPAPQQNNRNRGAQICLVHNAASALTSRQGAPHQPPARKSASSPPSSPSPSRNPLKSGQQIRPWIVAVAVLVLLGAGVGAAFLFADGLRGHKGGSGDSQAKGRQSPSAPPSGSPSATSSSDAPEPRTSEGVDITNDYGIFLNAQPVQPVRRVGNKHPDLTYFGKGFNDEGLGTDPQTDARLVLLNEGEKGSLDTCRTETRYTRNIPKSSLSPGVHICVRSKLGHLALVTYRGAAPSSDSSDYVTVDITVWRHAVAPTED</sequence>
<keyword evidence="5" id="KW-1185">Reference proteome</keyword>
<keyword evidence="2" id="KW-1133">Transmembrane helix</keyword>
<dbReference type="Gene3D" id="3.40.50.1460">
    <property type="match status" value="1"/>
</dbReference>
<evidence type="ECO:0000256" key="2">
    <source>
        <dbReference type="SAM" id="Phobius"/>
    </source>
</evidence>
<gene>
    <name evidence="4" type="ORF">NMN56_019705</name>
</gene>
<feature type="transmembrane region" description="Helical" evidence="2">
    <location>
        <begin position="289"/>
        <end position="310"/>
    </location>
</feature>